<dbReference type="Pfam" id="PF00903">
    <property type="entry name" value="Glyoxalase"/>
    <property type="match status" value="1"/>
</dbReference>
<dbReference type="Gene3D" id="3.10.180.10">
    <property type="entry name" value="2,3-Dihydroxybiphenyl 1,2-Dioxygenase, domain 1"/>
    <property type="match status" value="1"/>
</dbReference>
<sequence>MQSKQHLLAGIARPANGYCSHVARCASQTKAPTAAPGEHGYSEEQAETYLGEKFWKSVPPRNGSSAAPWNDEAAAASAPLQLVSLNHMALGVEDVEDMTNFYTRVLGMEKLARPPFPFDGAWLQAGGLTLHLIADDPTIPRKEDRRHWKDQYSIDDPEPWYIRRGAHKAFAVASLAEAELRLKHFGIEYHKFLVPGTNASQIFLYDPEGNGVELGEHYDEIAKSLIGDNA</sequence>
<dbReference type="PROSITE" id="PS51819">
    <property type="entry name" value="VOC"/>
    <property type="match status" value="1"/>
</dbReference>
<name>A0AAV1IDI9_9CHLO</name>
<dbReference type="InterPro" id="IPR004360">
    <property type="entry name" value="Glyas_Fos-R_dOase_dom"/>
</dbReference>
<evidence type="ECO:0000259" key="1">
    <source>
        <dbReference type="PROSITE" id="PS51819"/>
    </source>
</evidence>
<dbReference type="PANTHER" id="PTHR47802">
    <property type="entry name" value="GLYOXALASE FAMILY PROTEIN, EXPRESSED"/>
    <property type="match status" value="1"/>
</dbReference>
<protein>
    <recommendedName>
        <fullName evidence="1">VOC domain-containing protein</fullName>
    </recommendedName>
</protein>
<keyword evidence="3" id="KW-1185">Reference proteome</keyword>
<proteinExistence type="predicted"/>
<dbReference type="InterPro" id="IPR029068">
    <property type="entry name" value="Glyas_Bleomycin-R_OHBP_Dase"/>
</dbReference>
<gene>
    <name evidence="2" type="ORF">CVIRNUC_008581</name>
</gene>
<evidence type="ECO:0000313" key="3">
    <source>
        <dbReference type="Proteomes" id="UP001314263"/>
    </source>
</evidence>
<evidence type="ECO:0000313" key="2">
    <source>
        <dbReference type="EMBL" id="CAK0785373.1"/>
    </source>
</evidence>
<dbReference type="EMBL" id="CAUYUE010000012">
    <property type="protein sequence ID" value="CAK0785373.1"/>
    <property type="molecule type" value="Genomic_DNA"/>
</dbReference>
<comment type="caution">
    <text evidence="2">The sequence shown here is derived from an EMBL/GenBank/DDBJ whole genome shotgun (WGS) entry which is preliminary data.</text>
</comment>
<feature type="domain" description="VOC" evidence="1">
    <location>
        <begin position="84"/>
        <end position="217"/>
    </location>
</feature>
<reference evidence="2 3" key="1">
    <citation type="submission" date="2023-10" db="EMBL/GenBank/DDBJ databases">
        <authorList>
            <person name="Maclean D."/>
            <person name="Macfadyen A."/>
        </authorList>
    </citation>
    <scope>NUCLEOTIDE SEQUENCE [LARGE SCALE GENOMIC DNA]</scope>
</reference>
<organism evidence="2 3">
    <name type="scientific">Coccomyxa viridis</name>
    <dbReference type="NCBI Taxonomy" id="1274662"/>
    <lineage>
        <taxon>Eukaryota</taxon>
        <taxon>Viridiplantae</taxon>
        <taxon>Chlorophyta</taxon>
        <taxon>core chlorophytes</taxon>
        <taxon>Trebouxiophyceae</taxon>
        <taxon>Trebouxiophyceae incertae sedis</taxon>
        <taxon>Coccomyxaceae</taxon>
        <taxon>Coccomyxa</taxon>
    </lineage>
</organism>
<dbReference type="InterPro" id="IPR037523">
    <property type="entry name" value="VOC_core"/>
</dbReference>
<dbReference type="PANTHER" id="PTHR47802:SF1">
    <property type="entry name" value="GLYOXALASE FAMILY PROTEIN, EXPRESSED"/>
    <property type="match status" value="1"/>
</dbReference>
<dbReference type="AlphaFoldDB" id="A0AAV1IDI9"/>
<accession>A0AAV1IDI9</accession>
<dbReference type="SUPFAM" id="SSF54593">
    <property type="entry name" value="Glyoxalase/Bleomycin resistance protein/Dihydroxybiphenyl dioxygenase"/>
    <property type="match status" value="1"/>
</dbReference>
<dbReference type="Proteomes" id="UP001314263">
    <property type="component" value="Unassembled WGS sequence"/>
</dbReference>